<evidence type="ECO:0000313" key="8">
    <source>
        <dbReference type="EMBL" id="HIU94308.1"/>
    </source>
</evidence>
<evidence type="ECO:0000256" key="3">
    <source>
        <dbReference type="ARBA" id="ARBA00022723"/>
    </source>
</evidence>
<evidence type="ECO:0000256" key="6">
    <source>
        <dbReference type="ARBA" id="ARBA00023239"/>
    </source>
</evidence>
<dbReference type="Pfam" id="PF05681">
    <property type="entry name" value="Fumerase"/>
    <property type="match status" value="1"/>
</dbReference>
<dbReference type="Proteomes" id="UP000824128">
    <property type="component" value="Unassembled WGS sequence"/>
</dbReference>
<dbReference type="PANTHER" id="PTHR30389:SF17">
    <property type="entry name" value="L(+)-TARTRATE DEHYDRATASE SUBUNIT ALPHA-RELATED"/>
    <property type="match status" value="1"/>
</dbReference>
<gene>
    <name evidence="8" type="ORF">IAD24_04035</name>
</gene>
<dbReference type="AlphaFoldDB" id="A0A9D1N442"/>
<dbReference type="InterPro" id="IPR004646">
    <property type="entry name" value="Fe-S_hydro-lyase_TtdA-typ_cat"/>
</dbReference>
<keyword evidence="2" id="KW-0004">4Fe-4S</keyword>
<keyword evidence="4" id="KW-0408">Iron</keyword>
<feature type="domain" description="Fe-S hydro-lyase tartrate dehydratase alpha-type catalytic" evidence="7">
    <location>
        <begin position="11"/>
        <end position="276"/>
    </location>
</feature>
<dbReference type="NCBIfam" id="TIGR00722">
    <property type="entry name" value="ttdA_fumA_fumB"/>
    <property type="match status" value="1"/>
</dbReference>
<dbReference type="GO" id="GO:0046872">
    <property type="term" value="F:metal ion binding"/>
    <property type="evidence" value="ECO:0007669"/>
    <property type="project" value="UniProtKB-KW"/>
</dbReference>
<proteinExistence type="inferred from homology"/>
<protein>
    <submittedName>
        <fullName evidence="8">Fumarate hydratase</fullName>
        <ecNumber evidence="8">4.2.1.2</ecNumber>
    </submittedName>
</protein>
<evidence type="ECO:0000256" key="4">
    <source>
        <dbReference type="ARBA" id="ARBA00023004"/>
    </source>
</evidence>
<reference evidence="8" key="2">
    <citation type="journal article" date="2021" name="PeerJ">
        <title>Extensive microbial diversity within the chicken gut microbiome revealed by metagenomics and culture.</title>
        <authorList>
            <person name="Gilroy R."/>
            <person name="Ravi A."/>
            <person name="Getino M."/>
            <person name="Pursley I."/>
            <person name="Horton D.L."/>
            <person name="Alikhan N.F."/>
            <person name="Baker D."/>
            <person name="Gharbi K."/>
            <person name="Hall N."/>
            <person name="Watson M."/>
            <person name="Adriaenssens E.M."/>
            <person name="Foster-Nyarko E."/>
            <person name="Jarju S."/>
            <person name="Secka A."/>
            <person name="Antonio M."/>
            <person name="Oren A."/>
            <person name="Chaudhuri R.R."/>
            <person name="La Ragione R."/>
            <person name="Hildebrand F."/>
            <person name="Pallen M.J."/>
        </authorList>
    </citation>
    <scope>NUCLEOTIDE SEQUENCE</scope>
    <source>
        <strain evidence="8">ChiGjej2B2-16831</strain>
    </source>
</reference>
<dbReference type="InterPro" id="IPR051208">
    <property type="entry name" value="Class-I_Fumarase/Tartrate_DH"/>
</dbReference>
<reference evidence="8" key="1">
    <citation type="submission" date="2020-10" db="EMBL/GenBank/DDBJ databases">
        <authorList>
            <person name="Gilroy R."/>
        </authorList>
    </citation>
    <scope>NUCLEOTIDE SEQUENCE</scope>
    <source>
        <strain evidence="8">ChiGjej2B2-16831</strain>
    </source>
</reference>
<comment type="similarity">
    <text evidence="1">Belongs to the class-I fumarase family.</text>
</comment>
<dbReference type="EC" id="4.2.1.2" evidence="8"/>
<dbReference type="NCBIfam" id="NF004885">
    <property type="entry name" value="PRK06246.1"/>
    <property type="match status" value="1"/>
</dbReference>
<evidence type="ECO:0000256" key="5">
    <source>
        <dbReference type="ARBA" id="ARBA00023014"/>
    </source>
</evidence>
<evidence type="ECO:0000259" key="7">
    <source>
        <dbReference type="Pfam" id="PF05681"/>
    </source>
</evidence>
<keyword evidence="6 8" id="KW-0456">Lyase</keyword>
<evidence type="ECO:0000313" key="9">
    <source>
        <dbReference type="Proteomes" id="UP000824128"/>
    </source>
</evidence>
<name>A0A9D1N442_9FIRM</name>
<dbReference type="GO" id="GO:0004333">
    <property type="term" value="F:fumarate hydratase activity"/>
    <property type="evidence" value="ECO:0007669"/>
    <property type="project" value="UniProtKB-EC"/>
</dbReference>
<sequence>MRVVSAAAIAEAVRALCVEACCVLPESVVRRLHEARDGEAEGSAARAVLTQLIENARLAREAMRPCCQDTGMAVVFLDIGRGAYIDGDVYAAVNEGVSRGYREGYLRKSVLHPLTRENTGDNTPAVVHLSFVPGDRVRVQVAPKGFGSENMSRLFLLPPSAGREGVLNAIVETVVQAGACACPPVVAGVGIGGTMEQACLLAKRQLLRELGAPSPEAEVARLEGEALARLNATGIGPMGLGGRTTALAVHAAAVPTHIAGLPVAVNLQCHACRHAERTL</sequence>
<keyword evidence="5" id="KW-0411">Iron-sulfur</keyword>
<evidence type="ECO:0000256" key="1">
    <source>
        <dbReference type="ARBA" id="ARBA00008876"/>
    </source>
</evidence>
<evidence type="ECO:0000256" key="2">
    <source>
        <dbReference type="ARBA" id="ARBA00022485"/>
    </source>
</evidence>
<dbReference type="PANTHER" id="PTHR30389">
    <property type="entry name" value="FUMARATE HYDRATASE-RELATED"/>
    <property type="match status" value="1"/>
</dbReference>
<dbReference type="GO" id="GO:0051539">
    <property type="term" value="F:4 iron, 4 sulfur cluster binding"/>
    <property type="evidence" value="ECO:0007669"/>
    <property type="project" value="UniProtKB-KW"/>
</dbReference>
<dbReference type="EMBL" id="DVNZ01000130">
    <property type="protein sequence ID" value="HIU94308.1"/>
    <property type="molecule type" value="Genomic_DNA"/>
</dbReference>
<organism evidence="8 9">
    <name type="scientific">Candidatus Aphodomorpha intestinavium</name>
    <dbReference type="NCBI Taxonomy" id="2840672"/>
    <lineage>
        <taxon>Bacteria</taxon>
        <taxon>Bacillati</taxon>
        <taxon>Bacillota</taxon>
        <taxon>Clostridia</taxon>
        <taxon>Eubacteriales</taxon>
        <taxon>Candidatus Aphodomorpha</taxon>
    </lineage>
</organism>
<accession>A0A9D1N442</accession>
<keyword evidence="3" id="KW-0479">Metal-binding</keyword>
<comment type="caution">
    <text evidence="8">The sequence shown here is derived from an EMBL/GenBank/DDBJ whole genome shotgun (WGS) entry which is preliminary data.</text>
</comment>